<dbReference type="AlphaFoldDB" id="A0A6C0AMY4"/>
<sequence length="56" mass="6353">MTFGDIFCDQITKIITIPTMITKVNDEEENKSNLFGKHTIPGGQRGILIDTLLHFF</sequence>
<accession>A0A6C0AMY4</accession>
<organism evidence="1">
    <name type="scientific">viral metagenome</name>
    <dbReference type="NCBI Taxonomy" id="1070528"/>
    <lineage>
        <taxon>unclassified sequences</taxon>
        <taxon>metagenomes</taxon>
        <taxon>organismal metagenomes</taxon>
    </lineage>
</organism>
<evidence type="ECO:0000313" key="1">
    <source>
        <dbReference type="EMBL" id="QHS81177.1"/>
    </source>
</evidence>
<name>A0A6C0AMY4_9ZZZZ</name>
<dbReference type="EMBL" id="MN740730">
    <property type="protein sequence ID" value="QHS81177.1"/>
    <property type="molecule type" value="Genomic_DNA"/>
</dbReference>
<proteinExistence type="predicted"/>
<reference evidence="1" key="1">
    <citation type="journal article" date="2020" name="Nature">
        <title>Giant virus diversity and host interactions through global metagenomics.</title>
        <authorList>
            <person name="Schulz F."/>
            <person name="Roux S."/>
            <person name="Paez-Espino D."/>
            <person name="Jungbluth S."/>
            <person name="Walsh D.A."/>
            <person name="Denef V.J."/>
            <person name="McMahon K.D."/>
            <person name="Konstantinidis K.T."/>
            <person name="Eloe-Fadrosh E.A."/>
            <person name="Kyrpides N.C."/>
            <person name="Woyke T."/>
        </authorList>
    </citation>
    <scope>NUCLEOTIDE SEQUENCE</scope>
    <source>
        <strain evidence="1">GVMAG-S-1101161-73</strain>
    </source>
</reference>
<protein>
    <submittedName>
        <fullName evidence="1">Uncharacterized protein</fullName>
    </submittedName>
</protein>